<dbReference type="SUPFAM" id="SSF52047">
    <property type="entry name" value="RNI-like"/>
    <property type="match status" value="1"/>
</dbReference>
<comment type="caution">
    <text evidence="1">The sequence shown here is derived from an EMBL/GenBank/DDBJ whole genome shotgun (WGS) entry which is preliminary data.</text>
</comment>
<dbReference type="Gene3D" id="3.80.10.10">
    <property type="entry name" value="Ribonuclease Inhibitor"/>
    <property type="match status" value="1"/>
</dbReference>
<accession>A0A4U5M062</accession>
<dbReference type="OrthoDB" id="5859291at2759"/>
<dbReference type="Proteomes" id="UP000298663">
    <property type="component" value="Unassembled WGS sequence"/>
</dbReference>
<organism evidence="1 2">
    <name type="scientific">Steinernema carpocapsae</name>
    <name type="common">Entomopathogenic nematode</name>
    <dbReference type="NCBI Taxonomy" id="34508"/>
    <lineage>
        <taxon>Eukaryota</taxon>
        <taxon>Metazoa</taxon>
        <taxon>Ecdysozoa</taxon>
        <taxon>Nematoda</taxon>
        <taxon>Chromadorea</taxon>
        <taxon>Rhabditida</taxon>
        <taxon>Tylenchina</taxon>
        <taxon>Panagrolaimomorpha</taxon>
        <taxon>Strongyloidoidea</taxon>
        <taxon>Steinernematidae</taxon>
        <taxon>Steinernema</taxon>
    </lineage>
</organism>
<name>A0A4U5M062_STECR</name>
<reference evidence="1 2" key="2">
    <citation type="journal article" date="2019" name="G3 (Bethesda)">
        <title>Hybrid Assembly of the Genome of the Entomopathogenic Nematode Steinernema carpocapsae Identifies the X-Chromosome.</title>
        <authorList>
            <person name="Serra L."/>
            <person name="Macchietto M."/>
            <person name="Macias-Munoz A."/>
            <person name="McGill C.J."/>
            <person name="Rodriguez I.M."/>
            <person name="Rodriguez B."/>
            <person name="Murad R."/>
            <person name="Mortazavi A."/>
        </authorList>
    </citation>
    <scope>NUCLEOTIDE SEQUENCE [LARGE SCALE GENOMIC DNA]</scope>
    <source>
        <strain evidence="1 2">ALL</strain>
    </source>
</reference>
<proteinExistence type="predicted"/>
<dbReference type="STRING" id="34508.A0A4U5M062"/>
<gene>
    <name evidence="1" type="ORF">L596_026020</name>
</gene>
<evidence type="ECO:0000313" key="2">
    <source>
        <dbReference type="Proteomes" id="UP000298663"/>
    </source>
</evidence>
<evidence type="ECO:0000313" key="1">
    <source>
        <dbReference type="EMBL" id="TKR61997.1"/>
    </source>
</evidence>
<reference evidence="1 2" key="1">
    <citation type="journal article" date="2015" name="Genome Biol.">
        <title>Comparative genomics of Steinernema reveals deeply conserved gene regulatory networks.</title>
        <authorList>
            <person name="Dillman A.R."/>
            <person name="Macchietto M."/>
            <person name="Porter C.F."/>
            <person name="Rogers A."/>
            <person name="Williams B."/>
            <person name="Antoshechkin I."/>
            <person name="Lee M.M."/>
            <person name="Goodwin Z."/>
            <person name="Lu X."/>
            <person name="Lewis E.E."/>
            <person name="Goodrich-Blair H."/>
            <person name="Stock S.P."/>
            <person name="Adams B.J."/>
            <person name="Sternberg P.W."/>
            <person name="Mortazavi A."/>
        </authorList>
    </citation>
    <scope>NUCLEOTIDE SEQUENCE [LARGE SCALE GENOMIC DNA]</scope>
    <source>
        <strain evidence="1 2">ALL</strain>
    </source>
</reference>
<dbReference type="EMBL" id="AZBU02000010">
    <property type="protein sequence ID" value="TKR61997.1"/>
    <property type="molecule type" value="Genomic_DNA"/>
</dbReference>
<sequence>MSRFVVRQAGRFQNALSSHNVPGLQWLLEGFNFYDKERVKEVGPDRAAAEWIVRCDGKIRFDRIEGAFDNYNALIERTAELDPRKVEDQVKLVEIDATDSSITAYGCVHFKNLEKIKNVQLINCKSLHDFGLEYIGDEVGDRLMYLQIENCPRITEYGLQHLVKFTGLKSLVLKDLRRVHNQDKVVEQIKKALPNCDVHAHI</sequence>
<dbReference type="SMART" id="SM00367">
    <property type="entry name" value="LRR_CC"/>
    <property type="match status" value="2"/>
</dbReference>
<protein>
    <submittedName>
        <fullName evidence="1">Uncharacterized protein</fullName>
    </submittedName>
</protein>
<dbReference type="AlphaFoldDB" id="A0A4U5M062"/>
<dbReference type="InterPro" id="IPR006553">
    <property type="entry name" value="Leu-rich_rpt_Cys-con_subtyp"/>
</dbReference>
<keyword evidence="2" id="KW-1185">Reference proteome</keyword>
<dbReference type="InterPro" id="IPR032675">
    <property type="entry name" value="LRR_dom_sf"/>
</dbReference>